<dbReference type="InterPro" id="IPR050546">
    <property type="entry name" value="Glycosyl_Hydrlase_16"/>
</dbReference>
<dbReference type="CDD" id="cd08023">
    <property type="entry name" value="GH16_laminarinase_like"/>
    <property type="match status" value="1"/>
</dbReference>
<dbReference type="KEGG" id="arac:E0W69_013315"/>
<dbReference type="EMBL" id="CP044016">
    <property type="protein sequence ID" value="QES89599.1"/>
    <property type="molecule type" value="Genomic_DNA"/>
</dbReference>
<keyword evidence="5" id="KW-1185">Reference proteome</keyword>
<feature type="domain" description="GH16" evidence="3">
    <location>
        <begin position="48"/>
        <end position="287"/>
    </location>
</feature>
<protein>
    <submittedName>
        <fullName evidence="4">Glycoside hydrolase family 16 protein</fullName>
    </submittedName>
</protein>
<dbReference type="Proteomes" id="UP000292424">
    <property type="component" value="Chromosome"/>
</dbReference>
<proteinExistence type="inferred from homology"/>
<dbReference type="InterPro" id="IPR000757">
    <property type="entry name" value="Beta-glucanase-like"/>
</dbReference>
<dbReference type="PANTHER" id="PTHR10963">
    <property type="entry name" value="GLYCOSYL HYDROLASE-RELATED"/>
    <property type="match status" value="1"/>
</dbReference>
<evidence type="ECO:0000313" key="4">
    <source>
        <dbReference type="EMBL" id="QES89599.1"/>
    </source>
</evidence>
<accession>A0A5P2G5X3</accession>
<dbReference type="PROSITE" id="PS51762">
    <property type="entry name" value="GH16_2"/>
    <property type="match status" value="1"/>
</dbReference>
<keyword evidence="4" id="KW-0378">Hydrolase</keyword>
<gene>
    <name evidence="4" type="ORF">E0W69_013315</name>
</gene>
<dbReference type="InterPro" id="IPR013320">
    <property type="entry name" value="ConA-like_dom_sf"/>
</dbReference>
<comment type="similarity">
    <text evidence="1">Belongs to the glycosyl hydrolase 16 family.</text>
</comment>
<dbReference type="GO" id="GO:0004553">
    <property type="term" value="F:hydrolase activity, hydrolyzing O-glycosyl compounds"/>
    <property type="evidence" value="ECO:0007669"/>
    <property type="project" value="InterPro"/>
</dbReference>
<dbReference type="SUPFAM" id="SSF49899">
    <property type="entry name" value="Concanavalin A-like lectins/glucanases"/>
    <property type="match status" value="1"/>
</dbReference>
<dbReference type="OrthoDB" id="9809583at2"/>
<sequence length="287" mass="33234">MKSCIPIVICKKHFFISLVLMSFFSNALFAQNSNKIASFDGYKLVWNDEFDINGKPDSKKWDYEIGFIRNKEPQWYQPENAFCKDGLLHIVAKKEEKENPNYDASSKDWTKNRATAHYTSSCLISKGKFEFKYGKIVMRGKIDTKKGMWPAFWLLGSNRGPVHWPACGEVDIMEYYRNNLLGNIFWDGGMKDTHIPLAQLGDNKWSDDFHEWILDWSKDEMVITVDGREVNKFDLTKTINKSMGNNPFNEDMYMLLNLALGQAGEQIPDENLPASFLVDYVRVYQAL</sequence>
<evidence type="ECO:0000256" key="1">
    <source>
        <dbReference type="ARBA" id="ARBA00006865"/>
    </source>
</evidence>
<evidence type="ECO:0000256" key="2">
    <source>
        <dbReference type="SAM" id="SignalP"/>
    </source>
</evidence>
<keyword evidence="2" id="KW-0732">Signal</keyword>
<reference evidence="4 5" key="1">
    <citation type="submission" date="2019-09" db="EMBL/GenBank/DDBJ databases">
        <title>Complete genome sequence of Arachidicoccus sp. B3-10 isolated from apple orchard soil.</title>
        <authorList>
            <person name="Kim H.S."/>
            <person name="Han K.-I."/>
            <person name="Suh M.K."/>
            <person name="Lee K.C."/>
            <person name="Eom M.K."/>
            <person name="Kim J.-S."/>
            <person name="Kang S.W."/>
            <person name="Sin Y."/>
            <person name="Lee J.-S."/>
        </authorList>
    </citation>
    <scope>NUCLEOTIDE SEQUENCE [LARGE SCALE GENOMIC DNA]</scope>
    <source>
        <strain evidence="4 5">B3-10</strain>
    </source>
</reference>
<feature type="signal peptide" evidence="2">
    <location>
        <begin position="1"/>
        <end position="30"/>
    </location>
</feature>
<dbReference type="Gene3D" id="2.60.120.200">
    <property type="match status" value="1"/>
</dbReference>
<evidence type="ECO:0000313" key="5">
    <source>
        <dbReference type="Proteomes" id="UP000292424"/>
    </source>
</evidence>
<dbReference type="Pfam" id="PF00722">
    <property type="entry name" value="Glyco_hydro_16"/>
    <property type="match status" value="1"/>
</dbReference>
<evidence type="ECO:0000259" key="3">
    <source>
        <dbReference type="PROSITE" id="PS51762"/>
    </source>
</evidence>
<organism evidence="4 5">
    <name type="scientific">Rhizosphaericola mali</name>
    <dbReference type="NCBI Taxonomy" id="2545455"/>
    <lineage>
        <taxon>Bacteria</taxon>
        <taxon>Pseudomonadati</taxon>
        <taxon>Bacteroidota</taxon>
        <taxon>Chitinophagia</taxon>
        <taxon>Chitinophagales</taxon>
        <taxon>Chitinophagaceae</taxon>
        <taxon>Rhizosphaericola</taxon>
    </lineage>
</organism>
<dbReference type="AlphaFoldDB" id="A0A5P2G5X3"/>
<dbReference type="PANTHER" id="PTHR10963:SF55">
    <property type="entry name" value="GLYCOSIDE HYDROLASE FAMILY 16 PROTEIN"/>
    <property type="match status" value="1"/>
</dbReference>
<name>A0A5P2G5X3_9BACT</name>
<dbReference type="GO" id="GO:0005975">
    <property type="term" value="P:carbohydrate metabolic process"/>
    <property type="evidence" value="ECO:0007669"/>
    <property type="project" value="InterPro"/>
</dbReference>
<feature type="chain" id="PRO_5024348447" evidence="2">
    <location>
        <begin position="31"/>
        <end position="287"/>
    </location>
</feature>